<dbReference type="EMBL" id="MWAK01000274">
    <property type="protein sequence ID" value="OPZ90295.1"/>
    <property type="molecule type" value="Genomic_DNA"/>
</dbReference>
<evidence type="ECO:0000313" key="2">
    <source>
        <dbReference type="EMBL" id="OPZ90295.1"/>
    </source>
</evidence>
<feature type="chain" id="PRO_5013183798" description="Transporter" evidence="1">
    <location>
        <begin position="37"/>
        <end position="301"/>
    </location>
</feature>
<accession>A0A1V5MB00</accession>
<dbReference type="AlphaFoldDB" id="A0A1V5MB00"/>
<keyword evidence="1" id="KW-0732">Signal</keyword>
<reference evidence="2" key="1">
    <citation type="submission" date="2017-02" db="EMBL/GenBank/DDBJ databases">
        <title>Delving into the versatile metabolic prowess of the omnipresent phylum Bacteroidetes.</title>
        <authorList>
            <person name="Nobu M.K."/>
            <person name="Mei R."/>
            <person name="Narihiro T."/>
            <person name="Kuroda K."/>
            <person name="Liu W.-T."/>
        </authorList>
    </citation>
    <scope>NUCLEOTIDE SEQUENCE</scope>
    <source>
        <strain evidence="2">ADurb.Bin417</strain>
    </source>
</reference>
<protein>
    <recommendedName>
        <fullName evidence="3">Transporter</fullName>
    </recommendedName>
</protein>
<dbReference type="Proteomes" id="UP000485484">
    <property type="component" value="Unassembled WGS sequence"/>
</dbReference>
<sequence length="301" mass="31959">MLAAGLLLGWLAMRRRPLAAAGLTLALLLAASPVLALDANHFSPALGEEVFTAVPSADTLEVGTKDFGLFVSYAEGPLKFKAGGGGDEQSLSSHQAFAVLGFAAGLTDRFQLGARLPFLFSQDSALKGAAEPDETGLGDLRIEGKYRLAGGDAAGVAIVPYLSLDTGSDDAFFSKGANALGVLLVVDRNWNRQTWFTAHVGLQTQGDEDFQDVEIENSLLFGTGLGWKLASSGSALSLEIFGRADGSDLFDREEATPIEALFSYTKEIRERARLKLGLGKGLTKGYGAPDYRLFIGMERAF</sequence>
<name>A0A1V5MB00_UNCT6</name>
<proteinExistence type="predicted"/>
<comment type="caution">
    <text evidence="2">The sequence shown here is derived from an EMBL/GenBank/DDBJ whole genome shotgun (WGS) entry which is preliminary data.</text>
</comment>
<feature type="signal peptide" evidence="1">
    <location>
        <begin position="1"/>
        <end position="36"/>
    </location>
</feature>
<organism evidence="2">
    <name type="scientific">candidate division TA06 bacterium ADurb.Bin417</name>
    <dbReference type="NCBI Taxonomy" id="1852828"/>
    <lineage>
        <taxon>Bacteria</taxon>
        <taxon>Bacteria division TA06</taxon>
    </lineage>
</organism>
<evidence type="ECO:0008006" key="3">
    <source>
        <dbReference type="Google" id="ProtNLM"/>
    </source>
</evidence>
<evidence type="ECO:0000256" key="1">
    <source>
        <dbReference type="SAM" id="SignalP"/>
    </source>
</evidence>
<gene>
    <name evidence="2" type="ORF">BWY73_01347</name>
</gene>